<protein>
    <submittedName>
        <fullName evidence="2">SDR family oxidoreductase</fullName>
    </submittedName>
</protein>
<name>A0ABZ1IM05_9PSEU</name>
<organism evidence="2 3">
    <name type="scientific">Amycolatopsis rhabdoformis</name>
    <dbReference type="NCBI Taxonomy" id="1448059"/>
    <lineage>
        <taxon>Bacteria</taxon>
        <taxon>Bacillati</taxon>
        <taxon>Actinomycetota</taxon>
        <taxon>Actinomycetes</taxon>
        <taxon>Pseudonocardiales</taxon>
        <taxon>Pseudonocardiaceae</taxon>
        <taxon>Amycolatopsis</taxon>
    </lineage>
</organism>
<sequence length="271" mass="27990">MQLTGLENKVAIVTGAGRMRSIGREIAVGLARAGCDVVVTGTGRPRDRRPADEVAAGWRDIDSVADEIRALGRRALPVVSDVTDEAAVAALARTVVAEFGRVDILVNNAGAPIGTDRRPVVGLDLASWNRVLQTNLTGTFLVSREIGRLMVERGEGGCIVNMSSVAGKLLPPNSAAYAASKAGVQALTACMAQEVGGANVRVNALCPGYVETVRLDGVADDAWAAMLASIPLGRAGSPADIASAVLFLCSDQGAWVTGQAWNVDGGHVVGH</sequence>
<comment type="similarity">
    <text evidence="1">Belongs to the short-chain dehydrogenases/reductases (SDR) family.</text>
</comment>
<dbReference type="RefSeq" id="WP_326837565.1">
    <property type="nucleotide sequence ID" value="NZ_CP142149.1"/>
</dbReference>
<dbReference type="SUPFAM" id="SSF51735">
    <property type="entry name" value="NAD(P)-binding Rossmann-fold domains"/>
    <property type="match status" value="1"/>
</dbReference>
<evidence type="ECO:0000256" key="1">
    <source>
        <dbReference type="ARBA" id="ARBA00006484"/>
    </source>
</evidence>
<gene>
    <name evidence="2" type="ORF">VSH64_22195</name>
</gene>
<dbReference type="Pfam" id="PF13561">
    <property type="entry name" value="adh_short_C2"/>
    <property type="match status" value="1"/>
</dbReference>
<dbReference type="PRINTS" id="PR00080">
    <property type="entry name" value="SDRFAMILY"/>
</dbReference>
<dbReference type="EMBL" id="CP142149">
    <property type="protein sequence ID" value="WSE34757.1"/>
    <property type="molecule type" value="Genomic_DNA"/>
</dbReference>
<dbReference type="Gene3D" id="3.40.50.720">
    <property type="entry name" value="NAD(P)-binding Rossmann-like Domain"/>
    <property type="match status" value="1"/>
</dbReference>
<dbReference type="PROSITE" id="PS00061">
    <property type="entry name" value="ADH_SHORT"/>
    <property type="match status" value="1"/>
</dbReference>
<keyword evidence="3" id="KW-1185">Reference proteome</keyword>
<evidence type="ECO:0000313" key="2">
    <source>
        <dbReference type="EMBL" id="WSE34757.1"/>
    </source>
</evidence>
<dbReference type="PANTHER" id="PTHR42760:SF122">
    <property type="entry name" value="NAD(P)-BINDING PROTEIN"/>
    <property type="match status" value="1"/>
</dbReference>
<accession>A0ABZ1IM05</accession>
<dbReference type="PANTHER" id="PTHR42760">
    <property type="entry name" value="SHORT-CHAIN DEHYDROGENASES/REDUCTASES FAMILY MEMBER"/>
    <property type="match status" value="1"/>
</dbReference>
<dbReference type="InterPro" id="IPR002347">
    <property type="entry name" value="SDR_fam"/>
</dbReference>
<dbReference type="InterPro" id="IPR020904">
    <property type="entry name" value="Sc_DH/Rdtase_CS"/>
</dbReference>
<proteinExistence type="inferred from homology"/>
<reference evidence="2 3" key="1">
    <citation type="journal article" date="2015" name="Int. J. Syst. Evol. Microbiol.">
        <title>Amycolatopsis rhabdoformis sp. nov., an actinomycete isolated from a tropical forest soil.</title>
        <authorList>
            <person name="Souza W.R."/>
            <person name="Silva R.E."/>
            <person name="Goodfellow M."/>
            <person name="Busarakam K."/>
            <person name="Figueiro F.S."/>
            <person name="Ferreira D."/>
            <person name="Rodrigues-Filho E."/>
            <person name="Moraes L.A.B."/>
            <person name="Zucchi T.D."/>
        </authorList>
    </citation>
    <scope>NUCLEOTIDE SEQUENCE [LARGE SCALE GENOMIC DNA]</scope>
    <source>
        <strain evidence="2 3">NCIMB 14900</strain>
    </source>
</reference>
<evidence type="ECO:0000313" key="3">
    <source>
        <dbReference type="Proteomes" id="UP001330812"/>
    </source>
</evidence>
<dbReference type="Proteomes" id="UP001330812">
    <property type="component" value="Chromosome"/>
</dbReference>
<dbReference type="PRINTS" id="PR00081">
    <property type="entry name" value="GDHRDH"/>
</dbReference>
<dbReference type="InterPro" id="IPR036291">
    <property type="entry name" value="NAD(P)-bd_dom_sf"/>
</dbReference>